<dbReference type="SUPFAM" id="SSF53383">
    <property type="entry name" value="PLP-dependent transferases"/>
    <property type="match status" value="1"/>
</dbReference>
<keyword evidence="6" id="KW-0012">Acyltransferase</keyword>
<proteinExistence type="inferred from homology"/>
<keyword evidence="7" id="KW-1185">Reference proteome</keyword>
<comment type="cofactor">
    <cofactor evidence="1 4">
        <name>pyridoxal 5'-phosphate</name>
        <dbReference type="ChEBI" id="CHEBI:597326"/>
    </cofactor>
</comment>
<dbReference type="Pfam" id="PF00155">
    <property type="entry name" value="Aminotran_1_2"/>
    <property type="match status" value="1"/>
</dbReference>
<evidence type="ECO:0000256" key="1">
    <source>
        <dbReference type="ARBA" id="ARBA00001933"/>
    </source>
</evidence>
<dbReference type="AlphaFoldDB" id="A0A2S3W514"/>
<dbReference type="EMBL" id="POTC01000002">
    <property type="protein sequence ID" value="POF63965.1"/>
    <property type="molecule type" value="Genomic_DNA"/>
</dbReference>
<dbReference type="GO" id="GO:0008710">
    <property type="term" value="F:8-amino-7-oxononanoate synthase activity"/>
    <property type="evidence" value="ECO:0007669"/>
    <property type="project" value="UniProtKB-EC"/>
</dbReference>
<dbReference type="PANTHER" id="PTHR13693:SF3">
    <property type="entry name" value="LD36009P"/>
    <property type="match status" value="1"/>
</dbReference>
<comment type="caution">
    <text evidence="6">The sequence shown here is derived from an EMBL/GenBank/DDBJ whole genome shotgun (WGS) entry which is preliminary data.</text>
</comment>
<organism evidence="6 7">
    <name type="scientific">Novacetimonas maltaceti</name>
    <dbReference type="NCBI Taxonomy" id="1203393"/>
    <lineage>
        <taxon>Bacteria</taxon>
        <taxon>Pseudomonadati</taxon>
        <taxon>Pseudomonadota</taxon>
        <taxon>Alphaproteobacteria</taxon>
        <taxon>Acetobacterales</taxon>
        <taxon>Acetobacteraceae</taxon>
        <taxon>Novacetimonas</taxon>
    </lineage>
</organism>
<evidence type="ECO:0000256" key="4">
    <source>
        <dbReference type="RuleBase" id="RU003693"/>
    </source>
</evidence>
<keyword evidence="3 4" id="KW-0663">Pyridoxal phosphate</keyword>
<dbReference type="EC" id="2.3.1.47" evidence="6"/>
<evidence type="ECO:0000313" key="6">
    <source>
        <dbReference type="EMBL" id="POF63965.1"/>
    </source>
</evidence>
<dbReference type="GO" id="GO:0030170">
    <property type="term" value="F:pyridoxal phosphate binding"/>
    <property type="evidence" value="ECO:0007669"/>
    <property type="project" value="InterPro"/>
</dbReference>
<keyword evidence="2 6" id="KW-0808">Transferase</keyword>
<dbReference type="Gene3D" id="3.90.1150.10">
    <property type="entry name" value="Aspartate Aminotransferase, domain 1"/>
    <property type="match status" value="1"/>
</dbReference>
<dbReference type="NCBIfam" id="NF047599">
    <property type="entry name" value="SerpalmtaseBetaP"/>
    <property type="match status" value="1"/>
</dbReference>
<dbReference type="InterPro" id="IPR001917">
    <property type="entry name" value="Aminotrans_II_pyridoxalP_BS"/>
</dbReference>
<dbReference type="InterPro" id="IPR015422">
    <property type="entry name" value="PyrdxlP-dep_Trfase_small"/>
</dbReference>
<dbReference type="PROSITE" id="PS00599">
    <property type="entry name" value="AA_TRANSFER_CLASS_2"/>
    <property type="match status" value="1"/>
</dbReference>
<dbReference type="PANTHER" id="PTHR13693">
    <property type="entry name" value="CLASS II AMINOTRANSFERASE/8-AMINO-7-OXONONANOATE SYNTHASE"/>
    <property type="match status" value="1"/>
</dbReference>
<dbReference type="InterPro" id="IPR004839">
    <property type="entry name" value="Aminotransferase_I/II_large"/>
</dbReference>
<dbReference type="Gene3D" id="3.40.640.10">
    <property type="entry name" value="Type I PLP-dependent aspartate aminotransferase-like (Major domain)"/>
    <property type="match status" value="1"/>
</dbReference>
<evidence type="ECO:0000313" key="7">
    <source>
        <dbReference type="Proteomes" id="UP000237344"/>
    </source>
</evidence>
<comment type="similarity">
    <text evidence="4">Belongs to the class-II pyridoxal-phosphate-dependent aminotransferase family.</text>
</comment>
<gene>
    <name evidence="6" type="primary">bioF_2</name>
    <name evidence="6" type="ORF">KMAL_02300</name>
</gene>
<feature type="domain" description="Aminotransferase class I/classII large" evidence="5">
    <location>
        <begin position="46"/>
        <end position="386"/>
    </location>
</feature>
<reference evidence="6 7" key="1">
    <citation type="submission" date="2018-01" db="EMBL/GenBank/DDBJ databases">
        <title>Draft Genome Sequence of Komagataeibacter maltaceti LMG 1529, a Vinegar Producing Acetic Acid Bacterium Isolated from Malt Vinegar Brewery Acetifiers.</title>
        <authorList>
            <person name="Zhang Q."/>
            <person name="Hollensteiner J."/>
            <person name="Poehlein A."/>
            <person name="Daniel R."/>
        </authorList>
    </citation>
    <scope>NUCLEOTIDE SEQUENCE [LARGE SCALE GENOMIC DNA]</scope>
    <source>
        <strain evidence="6 7">LMG 1529</strain>
    </source>
</reference>
<sequence length="403" mass="43319">MSIFSKYEGLSRSLSTVTAEGGRNPFDVVIERPISSTVGLIEGRETLLFGTNNYLGLSQSPAAIEAAVEAARKYGVGTTGSRIANGTQGLHRQLEARLAAFFRRRHCMVFSTGYQANLGTISALAGKDDYLLLDADSHASIYDGSRLGHAQVIRFRHNDADDLRKRLRRLDGTPGAKLIVVEGIYSMMGDVVPMAEFAQVKRETGAWLLADEAHSVGVMGEHGRGVAEADGVEDDIDFVVGTFSKSLGTVGGYCVSNHDGLNLIRLCSRPYMFTASLPPEVIAATMAALDELENRPELRHQLMDNARRLHAGLNAAGLRTGPQASPVVSVILDDVEQAVAFWNRLLDLGVYVNLSLPPATPDQHPLLRTSVMATHTPEQVDQAVSVFAAVAGELGINRAPVSA</sequence>
<dbReference type="CDD" id="cd06454">
    <property type="entry name" value="KBL_like"/>
    <property type="match status" value="1"/>
</dbReference>
<protein>
    <submittedName>
        <fullName evidence="6">8-amino-7-oxononanoate synthase</fullName>
        <ecNumber evidence="6">2.3.1.47</ecNumber>
    </submittedName>
</protein>
<dbReference type="InterPro" id="IPR050087">
    <property type="entry name" value="AON_synthase_class-II"/>
</dbReference>
<evidence type="ECO:0000256" key="2">
    <source>
        <dbReference type="ARBA" id="ARBA00022679"/>
    </source>
</evidence>
<dbReference type="OrthoDB" id="9807157at2"/>
<evidence type="ECO:0000259" key="5">
    <source>
        <dbReference type="Pfam" id="PF00155"/>
    </source>
</evidence>
<accession>A0A2S3W514</accession>
<dbReference type="InterPro" id="IPR015424">
    <property type="entry name" value="PyrdxlP-dep_Trfase"/>
</dbReference>
<dbReference type="Proteomes" id="UP000237344">
    <property type="component" value="Unassembled WGS sequence"/>
</dbReference>
<dbReference type="RefSeq" id="WP_110093934.1">
    <property type="nucleotide sequence ID" value="NZ_NKUE01000001.1"/>
</dbReference>
<evidence type="ECO:0000256" key="3">
    <source>
        <dbReference type="ARBA" id="ARBA00022898"/>
    </source>
</evidence>
<name>A0A2S3W514_9PROT</name>
<dbReference type="InterPro" id="IPR015421">
    <property type="entry name" value="PyrdxlP-dep_Trfase_major"/>
</dbReference>